<feature type="compositionally biased region" description="Basic and acidic residues" evidence="1">
    <location>
        <begin position="105"/>
        <end position="114"/>
    </location>
</feature>
<feature type="compositionally biased region" description="Acidic residues" evidence="1">
    <location>
        <begin position="115"/>
        <end position="136"/>
    </location>
</feature>
<dbReference type="Pfam" id="PF24969">
    <property type="entry name" value="LRR_15"/>
    <property type="match status" value="1"/>
</dbReference>
<dbReference type="EMBL" id="ML737140">
    <property type="protein sequence ID" value="KAE8341521.1"/>
    <property type="molecule type" value="Genomic_DNA"/>
</dbReference>
<name>A0A5N6Y7Q7_9EURO</name>
<reference evidence="3" key="1">
    <citation type="submission" date="2019-04" db="EMBL/GenBank/DDBJ databases">
        <title>Friends and foes A comparative genomics study of 23 Aspergillus species from section Flavi.</title>
        <authorList>
            <consortium name="DOE Joint Genome Institute"/>
            <person name="Kjaerbolling I."/>
            <person name="Vesth T."/>
            <person name="Frisvad J.C."/>
            <person name="Nybo J.L."/>
            <person name="Theobald S."/>
            <person name="Kildgaard S."/>
            <person name="Isbrandt T."/>
            <person name="Kuo A."/>
            <person name="Sato A."/>
            <person name="Lyhne E.K."/>
            <person name="Kogle M.E."/>
            <person name="Wiebenga A."/>
            <person name="Kun R.S."/>
            <person name="Lubbers R.J."/>
            <person name="Makela M.R."/>
            <person name="Barry K."/>
            <person name="Chovatia M."/>
            <person name="Clum A."/>
            <person name="Daum C."/>
            <person name="Haridas S."/>
            <person name="He G."/>
            <person name="LaButti K."/>
            <person name="Lipzen A."/>
            <person name="Mondo S."/>
            <person name="Riley R."/>
            <person name="Salamov A."/>
            <person name="Simmons B.A."/>
            <person name="Magnuson J.K."/>
            <person name="Henrissat B."/>
            <person name="Mortensen U.H."/>
            <person name="Larsen T.O."/>
            <person name="Devries R.P."/>
            <person name="Grigoriev I.V."/>
            <person name="Machida M."/>
            <person name="Baker S.E."/>
            <person name="Andersen M.R."/>
        </authorList>
    </citation>
    <scope>NUCLEOTIDE SEQUENCE</scope>
    <source>
        <strain evidence="3">CBS 117612</strain>
    </source>
</reference>
<dbReference type="Proteomes" id="UP000325558">
    <property type="component" value="Unassembled WGS sequence"/>
</dbReference>
<sequence length="585" mass="66479">MSRIRLSEIPQEIILEIYKNLETPQDRLNFVCCSRLFYDLCLPLLYQKLRTGGKDLELYLGFNCPEFDQALDAYKEERDMKREQGAANQEEANGGDGNEDEDASDEHARNHDICDDNSGDVDVGGDDDDGDNASDDDSIYLKTFDYGPLREQAMLVTRSEDATNYWMEEITIGDADGWVALLLTLLPNIQRLEIEFPCGSFWVRWVLKWAIAGRLDSIPAFKSLSEVYVDWDREDVQACTRNIIPFFLLPSMRRFYASKLFVELAWFEDYWPNEDDLTEAARFSPVTHIEIDESDGQWGMWKVVGICKNLQSFKYNHSGCAGFDPGVFYKELFPLKETLETIWLDIKESSRENCTEDSHHCDVPFPSFKGFTSLRTLHLRMKNLPGLNIQSGDDHASMSFAEALPSSLETLQIADIGSLVNLQVLVQKLQDHVEYALDCTPALRDFAIEPLRDSPQMPELLVKLNRACTKVNINFHVCDIHDERVNWGAEGFAPRFLHASKSFIYFSANSSNVVNRPLTILLVFSTNSPVPGPKYPTSSKNLVIDTTLPPCSLFIKPAYTSSGTRTYRTTFPDTAEMIPTISEKL</sequence>
<protein>
    <recommendedName>
        <fullName evidence="2">Leucine-rich repeat domain-containing protein</fullName>
    </recommendedName>
</protein>
<evidence type="ECO:0000256" key="1">
    <source>
        <dbReference type="SAM" id="MobiDB-lite"/>
    </source>
</evidence>
<proteinExistence type="predicted"/>
<feature type="domain" description="Leucine-rich repeat" evidence="2">
    <location>
        <begin position="160"/>
        <end position="447"/>
    </location>
</feature>
<organism evidence="3">
    <name type="scientific">Aspergillus arachidicola</name>
    <dbReference type="NCBI Taxonomy" id="656916"/>
    <lineage>
        <taxon>Eukaryota</taxon>
        <taxon>Fungi</taxon>
        <taxon>Dikarya</taxon>
        <taxon>Ascomycota</taxon>
        <taxon>Pezizomycotina</taxon>
        <taxon>Eurotiomycetes</taxon>
        <taxon>Eurotiomycetidae</taxon>
        <taxon>Eurotiales</taxon>
        <taxon>Aspergillaceae</taxon>
        <taxon>Aspergillus</taxon>
        <taxon>Aspergillus subgen. Circumdati</taxon>
    </lineage>
</organism>
<gene>
    <name evidence="3" type="ORF">BDV24DRAFT_151175</name>
</gene>
<dbReference type="AlphaFoldDB" id="A0A5N6Y7Q7"/>
<accession>A0A5N6Y7Q7</accession>
<evidence type="ECO:0000313" key="3">
    <source>
        <dbReference type="EMBL" id="KAE8341521.1"/>
    </source>
</evidence>
<dbReference type="OrthoDB" id="5130616at2759"/>
<dbReference type="InterPro" id="IPR056867">
    <property type="entry name" value="LRR_15"/>
</dbReference>
<feature type="region of interest" description="Disordered" evidence="1">
    <location>
        <begin position="79"/>
        <end position="136"/>
    </location>
</feature>
<evidence type="ECO:0000259" key="2">
    <source>
        <dbReference type="Pfam" id="PF24969"/>
    </source>
</evidence>